<keyword evidence="19" id="KW-1185">Reference proteome</keyword>
<evidence type="ECO:0000256" key="7">
    <source>
        <dbReference type="ARBA" id="ARBA00019179"/>
    </source>
</evidence>
<evidence type="ECO:0000256" key="13">
    <source>
        <dbReference type="ARBA" id="ARBA00023211"/>
    </source>
</evidence>
<dbReference type="PANTHER" id="PTHR10954">
    <property type="entry name" value="RIBONUCLEASE H2 SUBUNIT A"/>
    <property type="match status" value="1"/>
</dbReference>
<comment type="function">
    <text evidence="3 14 16">Endonuclease that specifically degrades the RNA of RNA-DNA hybrids.</text>
</comment>
<dbReference type="HAMAP" id="MF_00052_B">
    <property type="entry name" value="RNase_HII_B"/>
    <property type="match status" value="1"/>
</dbReference>
<accession>A0A4R2BF87</accession>
<evidence type="ECO:0000313" key="18">
    <source>
        <dbReference type="EMBL" id="TCN25638.1"/>
    </source>
</evidence>
<evidence type="ECO:0000256" key="1">
    <source>
        <dbReference type="ARBA" id="ARBA00000077"/>
    </source>
</evidence>
<comment type="cofactor">
    <cofactor evidence="2">
        <name>Mg(2+)</name>
        <dbReference type="ChEBI" id="CHEBI:18420"/>
    </cofactor>
</comment>
<evidence type="ECO:0000256" key="8">
    <source>
        <dbReference type="ARBA" id="ARBA00022490"/>
    </source>
</evidence>
<sequence length="258" mass="28898">MKNLTIEEIERKLFLETKADKEFIELLKKDGRKGVHRVLEKWLKEQEKEQMLLEKFKEMTSFERKLRAQGFQQIAGIDEAGRGPLAGPVVAAAVILPENFNLPGINDSKKLSVQKRQEYFRVIEKEATAIGIGIIGAEEIDSINILQAAKKAMLNALAELTVKPDYLLIDAVSLETPYPAEALIKGDARSVTIAAASIIAKVTRDRLMKEIGERYREYGFASNMGYGTSEHLEALHRYGASPCHRKSFAPVRDSLGRI</sequence>
<evidence type="ECO:0000256" key="14">
    <source>
        <dbReference type="HAMAP-Rule" id="MF_00052"/>
    </source>
</evidence>
<evidence type="ECO:0000256" key="9">
    <source>
        <dbReference type="ARBA" id="ARBA00022722"/>
    </source>
</evidence>
<dbReference type="GO" id="GO:0043137">
    <property type="term" value="P:DNA replication, removal of RNA primer"/>
    <property type="evidence" value="ECO:0007669"/>
    <property type="project" value="TreeGrafter"/>
</dbReference>
<dbReference type="Gene3D" id="3.30.420.10">
    <property type="entry name" value="Ribonuclease H-like superfamily/Ribonuclease H"/>
    <property type="match status" value="1"/>
</dbReference>
<dbReference type="FunFam" id="3.30.420.10:FF:000006">
    <property type="entry name" value="Ribonuclease HII"/>
    <property type="match status" value="1"/>
</dbReference>
<dbReference type="NCBIfam" id="NF000595">
    <property type="entry name" value="PRK00015.1-3"/>
    <property type="match status" value="1"/>
</dbReference>
<evidence type="ECO:0000256" key="15">
    <source>
        <dbReference type="PROSITE-ProRule" id="PRU01319"/>
    </source>
</evidence>
<dbReference type="GO" id="GO:0004523">
    <property type="term" value="F:RNA-DNA hybrid ribonuclease activity"/>
    <property type="evidence" value="ECO:0007669"/>
    <property type="project" value="UniProtKB-UniRule"/>
</dbReference>
<keyword evidence="13 14" id="KW-0464">Manganese</keyword>
<evidence type="ECO:0000256" key="12">
    <source>
        <dbReference type="ARBA" id="ARBA00022801"/>
    </source>
</evidence>
<dbReference type="InterPro" id="IPR024567">
    <property type="entry name" value="RNase_HII/HIII_dom"/>
</dbReference>
<dbReference type="EMBL" id="SLVV01000005">
    <property type="protein sequence ID" value="TCN25638.1"/>
    <property type="molecule type" value="Genomic_DNA"/>
</dbReference>
<keyword evidence="8 14" id="KW-0963">Cytoplasm</keyword>
<dbReference type="GO" id="GO:0005737">
    <property type="term" value="C:cytoplasm"/>
    <property type="evidence" value="ECO:0007669"/>
    <property type="project" value="UniProtKB-SubCell"/>
</dbReference>
<feature type="binding site" evidence="14 15">
    <location>
        <position position="78"/>
    </location>
    <ligand>
        <name>a divalent metal cation</name>
        <dbReference type="ChEBI" id="CHEBI:60240"/>
    </ligand>
</feature>
<dbReference type="GO" id="GO:0032299">
    <property type="term" value="C:ribonuclease H2 complex"/>
    <property type="evidence" value="ECO:0007669"/>
    <property type="project" value="TreeGrafter"/>
</dbReference>
<dbReference type="Pfam" id="PF01351">
    <property type="entry name" value="RNase_HII"/>
    <property type="match status" value="1"/>
</dbReference>
<dbReference type="AlphaFoldDB" id="A0A4R2BF87"/>
<dbReference type="GO" id="GO:0030145">
    <property type="term" value="F:manganese ion binding"/>
    <property type="evidence" value="ECO:0007669"/>
    <property type="project" value="UniProtKB-UniRule"/>
</dbReference>
<evidence type="ECO:0000259" key="17">
    <source>
        <dbReference type="PROSITE" id="PS51975"/>
    </source>
</evidence>
<dbReference type="InterPro" id="IPR022898">
    <property type="entry name" value="RNase_HII"/>
</dbReference>
<dbReference type="RefSeq" id="WP_132005576.1">
    <property type="nucleotide sequence ID" value="NZ_JABUHM010000003.1"/>
</dbReference>
<dbReference type="InterPro" id="IPR012337">
    <property type="entry name" value="RNaseH-like_sf"/>
</dbReference>
<name>A0A4R2BF87_9BACI</name>
<evidence type="ECO:0000256" key="6">
    <source>
        <dbReference type="ARBA" id="ARBA00012180"/>
    </source>
</evidence>
<comment type="cofactor">
    <cofactor evidence="14 15">
        <name>Mn(2+)</name>
        <dbReference type="ChEBI" id="CHEBI:29035"/>
    </cofactor>
    <cofactor evidence="14 15">
        <name>Mg(2+)</name>
        <dbReference type="ChEBI" id="CHEBI:18420"/>
    </cofactor>
    <text evidence="14 15">Manganese or magnesium. Binds 1 divalent metal ion per monomer in the absence of substrate. May bind a second metal ion after substrate binding.</text>
</comment>
<evidence type="ECO:0000256" key="5">
    <source>
        <dbReference type="ARBA" id="ARBA00007383"/>
    </source>
</evidence>
<feature type="binding site" evidence="14 15">
    <location>
        <position position="170"/>
    </location>
    <ligand>
        <name>a divalent metal cation</name>
        <dbReference type="ChEBI" id="CHEBI:60240"/>
    </ligand>
</feature>
<evidence type="ECO:0000256" key="10">
    <source>
        <dbReference type="ARBA" id="ARBA00022723"/>
    </source>
</evidence>
<evidence type="ECO:0000256" key="2">
    <source>
        <dbReference type="ARBA" id="ARBA00001946"/>
    </source>
</evidence>
<evidence type="ECO:0000256" key="4">
    <source>
        <dbReference type="ARBA" id="ARBA00004496"/>
    </source>
</evidence>
<keyword evidence="10 14" id="KW-0479">Metal-binding</keyword>
<dbReference type="EC" id="3.1.26.4" evidence="6 14"/>
<dbReference type="GO" id="GO:0006298">
    <property type="term" value="P:mismatch repair"/>
    <property type="evidence" value="ECO:0007669"/>
    <property type="project" value="TreeGrafter"/>
</dbReference>
<evidence type="ECO:0000256" key="11">
    <source>
        <dbReference type="ARBA" id="ARBA00022759"/>
    </source>
</evidence>
<dbReference type="InterPro" id="IPR001352">
    <property type="entry name" value="RNase_HII/HIII"/>
</dbReference>
<dbReference type="Proteomes" id="UP000295689">
    <property type="component" value="Unassembled WGS sequence"/>
</dbReference>
<evidence type="ECO:0000256" key="3">
    <source>
        <dbReference type="ARBA" id="ARBA00004065"/>
    </source>
</evidence>
<dbReference type="NCBIfam" id="NF000594">
    <property type="entry name" value="PRK00015.1-1"/>
    <property type="match status" value="1"/>
</dbReference>
<dbReference type="GO" id="GO:0003723">
    <property type="term" value="F:RNA binding"/>
    <property type="evidence" value="ECO:0007669"/>
    <property type="project" value="UniProtKB-UniRule"/>
</dbReference>
<gene>
    <name evidence="14" type="primary">rnhB</name>
    <name evidence="18" type="ORF">EV146_105296</name>
</gene>
<dbReference type="CDD" id="cd07182">
    <property type="entry name" value="RNase_HII_bacteria_HII_like"/>
    <property type="match status" value="1"/>
</dbReference>
<reference evidence="18 19" key="1">
    <citation type="journal article" date="2015" name="Stand. Genomic Sci.">
        <title>Genomic Encyclopedia of Bacterial and Archaeal Type Strains, Phase III: the genomes of soil and plant-associated and newly described type strains.</title>
        <authorList>
            <person name="Whitman W.B."/>
            <person name="Woyke T."/>
            <person name="Klenk H.P."/>
            <person name="Zhou Y."/>
            <person name="Lilburn T.G."/>
            <person name="Beck B.J."/>
            <person name="De Vos P."/>
            <person name="Vandamme P."/>
            <person name="Eisen J.A."/>
            <person name="Garrity G."/>
            <person name="Hugenholtz P."/>
            <person name="Kyrpides N.C."/>
        </authorList>
    </citation>
    <scope>NUCLEOTIDE SEQUENCE [LARGE SCALE GENOMIC DNA]</scope>
    <source>
        <strain evidence="18 19">CV53</strain>
    </source>
</reference>
<proteinExistence type="inferred from homology"/>
<keyword evidence="11 14" id="KW-0255">Endonuclease</keyword>
<feature type="binding site" evidence="14 15">
    <location>
        <position position="79"/>
    </location>
    <ligand>
        <name>a divalent metal cation</name>
        <dbReference type="ChEBI" id="CHEBI:60240"/>
    </ligand>
</feature>
<keyword evidence="9 14" id="KW-0540">Nuclease</keyword>
<dbReference type="PANTHER" id="PTHR10954:SF18">
    <property type="entry name" value="RIBONUCLEASE HII"/>
    <property type="match status" value="1"/>
</dbReference>
<feature type="domain" description="RNase H type-2" evidence="17">
    <location>
        <begin position="72"/>
        <end position="258"/>
    </location>
</feature>
<keyword evidence="12 14" id="KW-0378">Hydrolase</keyword>
<evidence type="ECO:0000313" key="19">
    <source>
        <dbReference type="Proteomes" id="UP000295689"/>
    </source>
</evidence>
<comment type="subcellular location">
    <subcellularLocation>
        <location evidence="4 14">Cytoplasm</location>
    </subcellularLocation>
</comment>
<evidence type="ECO:0000256" key="16">
    <source>
        <dbReference type="RuleBase" id="RU003515"/>
    </source>
</evidence>
<dbReference type="SUPFAM" id="SSF53098">
    <property type="entry name" value="Ribonuclease H-like"/>
    <property type="match status" value="1"/>
</dbReference>
<comment type="caution">
    <text evidence="18">The sequence shown here is derived from an EMBL/GenBank/DDBJ whole genome shotgun (WGS) entry which is preliminary data.</text>
</comment>
<organism evidence="18 19">
    <name type="scientific">Mesobacillus foraminis</name>
    <dbReference type="NCBI Taxonomy" id="279826"/>
    <lineage>
        <taxon>Bacteria</taxon>
        <taxon>Bacillati</taxon>
        <taxon>Bacillota</taxon>
        <taxon>Bacilli</taxon>
        <taxon>Bacillales</taxon>
        <taxon>Bacillaceae</taxon>
        <taxon>Mesobacillus</taxon>
    </lineage>
</organism>
<comment type="similarity">
    <text evidence="5 14 16">Belongs to the RNase HII family.</text>
</comment>
<protein>
    <recommendedName>
        <fullName evidence="7 14">Ribonuclease HII</fullName>
        <shortName evidence="14">RNase HII</shortName>
        <ecNumber evidence="6 14">3.1.26.4</ecNumber>
    </recommendedName>
</protein>
<dbReference type="PROSITE" id="PS51975">
    <property type="entry name" value="RNASE_H_2"/>
    <property type="match status" value="1"/>
</dbReference>
<comment type="catalytic activity">
    <reaction evidence="1 14 15 16">
        <text>Endonucleolytic cleavage to 5'-phosphomonoester.</text>
        <dbReference type="EC" id="3.1.26.4"/>
    </reaction>
</comment>
<dbReference type="InterPro" id="IPR036397">
    <property type="entry name" value="RNaseH_sf"/>
</dbReference>